<dbReference type="Proteomes" id="UP000266188">
    <property type="component" value="Unassembled WGS sequence"/>
</dbReference>
<protein>
    <submittedName>
        <fullName evidence="1">Uncharacterized protein</fullName>
    </submittedName>
</protein>
<sequence length="92" mass="10108">MQAPNPNPSLFFVFDFIRNTHRTLKSIDAEKFRTGDRDARAQAQEVMGRNAFANTLVGDTSGKLALLTGGDPTDPVDFGDEIRNRAKAVVEV</sequence>
<accession>A0A3A2Z1I0</accession>
<dbReference type="AlphaFoldDB" id="A0A3A2Z1I0"/>
<reference evidence="2" key="1">
    <citation type="submission" date="2017-02" db="EMBL/GenBank/DDBJ databases">
        <authorList>
            <person name="Tafer H."/>
            <person name="Lopandic K."/>
        </authorList>
    </citation>
    <scope>NUCLEOTIDE SEQUENCE [LARGE SCALE GENOMIC DNA]</scope>
    <source>
        <strain evidence="2">CBS 366.77</strain>
    </source>
</reference>
<comment type="caution">
    <text evidence="1">The sequence shown here is derived from an EMBL/GenBank/DDBJ whole genome shotgun (WGS) entry which is preliminary data.</text>
</comment>
<dbReference type="EMBL" id="MVGC01002910">
    <property type="protein sequence ID" value="RJE16746.1"/>
    <property type="molecule type" value="Genomic_DNA"/>
</dbReference>
<proteinExistence type="predicted"/>
<evidence type="ECO:0000313" key="1">
    <source>
        <dbReference type="EMBL" id="RJE16746.1"/>
    </source>
</evidence>
<name>A0A3A2Z1I0_9EURO</name>
<keyword evidence="2" id="KW-1185">Reference proteome</keyword>
<dbReference type="OrthoDB" id="5282002at2759"/>
<organism evidence="1 2">
    <name type="scientific">Aspergillus sclerotialis</name>
    <dbReference type="NCBI Taxonomy" id="2070753"/>
    <lineage>
        <taxon>Eukaryota</taxon>
        <taxon>Fungi</taxon>
        <taxon>Dikarya</taxon>
        <taxon>Ascomycota</taxon>
        <taxon>Pezizomycotina</taxon>
        <taxon>Eurotiomycetes</taxon>
        <taxon>Eurotiomycetidae</taxon>
        <taxon>Eurotiales</taxon>
        <taxon>Aspergillaceae</taxon>
        <taxon>Aspergillus</taxon>
        <taxon>Aspergillus subgen. Polypaecilum</taxon>
    </lineage>
</organism>
<evidence type="ECO:0000313" key="2">
    <source>
        <dbReference type="Proteomes" id="UP000266188"/>
    </source>
</evidence>
<gene>
    <name evidence="1" type="ORF">PHISCL_10917</name>
</gene>